<dbReference type="SUPFAM" id="SSF51445">
    <property type="entry name" value="(Trans)glycosidases"/>
    <property type="match status" value="1"/>
</dbReference>
<dbReference type="EMBL" id="JARVUX010000002">
    <property type="protein sequence ID" value="MDH2336143.1"/>
    <property type="molecule type" value="Genomic_DNA"/>
</dbReference>
<dbReference type="Gene3D" id="2.60.40.1180">
    <property type="entry name" value="Golgi alpha-mannosidase II"/>
    <property type="match status" value="1"/>
</dbReference>
<dbReference type="SMART" id="SM00642">
    <property type="entry name" value="Aamy"/>
    <property type="match status" value="1"/>
</dbReference>
<protein>
    <submittedName>
        <fullName evidence="8">Alpha-amylase family glycosyl hydrolase</fullName>
    </submittedName>
</protein>
<evidence type="ECO:0000259" key="7">
    <source>
        <dbReference type="PROSITE" id="PS51166"/>
    </source>
</evidence>
<dbReference type="PANTHER" id="PTHR10357:SF215">
    <property type="entry name" value="ALPHA-AMYLASE 1"/>
    <property type="match status" value="1"/>
</dbReference>
<dbReference type="Pfam" id="PF02806">
    <property type="entry name" value="Alpha-amylase_C"/>
    <property type="match status" value="1"/>
</dbReference>
<dbReference type="RefSeq" id="WP_279857606.1">
    <property type="nucleotide sequence ID" value="NZ_JARVUX010000002.1"/>
</dbReference>
<comment type="caution">
    <text evidence="8">The sequence shown here is derived from an EMBL/GenBank/DDBJ whole genome shotgun (WGS) entry which is preliminary data.</text>
</comment>
<dbReference type="CDD" id="cd00604">
    <property type="entry name" value="IPT_CGTD"/>
    <property type="match status" value="1"/>
</dbReference>
<name>A0AAP4A6K2_CLOPF</name>
<reference evidence="8" key="1">
    <citation type="submission" date="2023-04" db="EMBL/GenBank/DDBJ databases">
        <title>Epidemiological investigation of Clostridium perfringens isolated from cattle.</title>
        <authorList>
            <person name="Tian R."/>
        </authorList>
    </citation>
    <scope>NUCLEOTIDE SEQUENCE</scope>
    <source>
        <strain evidence="8">ZWCP172</strain>
    </source>
</reference>
<keyword evidence="3" id="KW-0479">Metal-binding</keyword>
<evidence type="ECO:0000256" key="3">
    <source>
        <dbReference type="ARBA" id="ARBA00022723"/>
    </source>
</evidence>
<evidence type="ECO:0000313" key="9">
    <source>
        <dbReference type="Proteomes" id="UP001222958"/>
    </source>
</evidence>
<dbReference type="GO" id="GO:0005975">
    <property type="term" value="P:carbohydrate metabolic process"/>
    <property type="evidence" value="ECO:0007669"/>
    <property type="project" value="InterPro"/>
</dbReference>
<dbReference type="SMART" id="SM01065">
    <property type="entry name" value="CBM_2"/>
    <property type="match status" value="1"/>
</dbReference>
<dbReference type="InterPro" id="IPR006046">
    <property type="entry name" value="Alpha_amylase"/>
</dbReference>
<dbReference type="InterPro" id="IPR013780">
    <property type="entry name" value="Glyco_hydro_b"/>
</dbReference>
<dbReference type="SMART" id="SM00632">
    <property type="entry name" value="Aamy_C"/>
    <property type="match status" value="1"/>
</dbReference>
<evidence type="ECO:0000256" key="4">
    <source>
        <dbReference type="ARBA" id="ARBA00022729"/>
    </source>
</evidence>
<dbReference type="InterPro" id="IPR031319">
    <property type="entry name" value="A-amylase_C"/>
</dbReference>
<dbReference type="Pfam" id="PF00686">
    <property type="entry name" value="CBM_20"/>
    <property type="match status" value="1"/>
</dbReference>
<dbReference type="Pfam" id="PF01833">
    <property type="entry name" value="TIG"/>
    <property type="match status" value="1"/>
</dbReference>
<dbReference type="GO" id="GO:0004556">
    <property type="term" value="F:alpha-amylase activity"/>
    <property type="evidence" value="ECO:0007669"/>
    <property type="project" value="InterPro"/>
</dbReference>
<dbReference type="InterPro" id="IPR014756">
    <property type="entry name" value="Ig_E-set"/>
</dbReference>
<dbReference type="Proteomes" id="UP001222958">
    <property type="component" value="Unassembled WGS sequence"/>
</dbReference>
<dbReference type="InterPro" id="IPR017853">
    <property type="entry name" value="GH"/>
</dbReference>
<evidence type="ECO:0000256" key="6">
    <source>
        <dbReference type="RuleBase" id="RU003615"/>
    </source>
</evidence>
<dbReference type="InterPro" id="IPR006047">
    <property type="entry name" value="GH13_cat_dom"/>
</dbReference>
<feature type="domain" description="CBM20" evidence="7">
    <location>
        <begin position="609"/>
        <end position="714"/>
    </location>
</feature>
<comment type="cofactor">
    <cofactor evidence="1">
        <name>Ca(2+)</name>
        <dbReference type="ChEBI" id="CHEBI:29108"/>
    </cofactor>
</comment>
<dbReference type="Pfam" id="PF00128">
    <property type="entry name" value="Alpha-amylase"/>
    <property type="match status" value="1"/>
</dbReference>
<evidence type="ECO:0000256" key="2">
    <source>
        <dbReference type="ARBA" id="ARBA00008061"/>
    </source>
</evidence>
<dbReference type="InterPro" id="IPR002909">
    <property type="entry name" value="IPT_dom"/>
</dbReference>
<dbReference type="Gene3D" id="2.60.40.10">
    <property type="entry name" value="Immunoglobulins"/>
    <property type="match status" value="2"/>
</dbReference>
<keyword evidence="4" id="KW-0732">Signal</keyword>
<dbReference type="SUPFAM" id="SSF49452">
    <property type="entry name" value="Starch-binding domain-like"/>
    <property type="match status" value="1"/>
</dbReference>
<dbReference type="SUPFAM" id="SSF51011">
    <property type="entry name" value="Glycosyl hydrolase domain"/>
    <property type="match status" value="1"/>
</dbReference>
<dbReference type="GO" id="GO:0046872">
    <property type="term" value="F:metal ion binding"/>
    <property type="evidence" value="ECO:0007669"/>
    <property type="project" value="UniProtKB-KW"/>
</dbReference>
<evidence type="ECO:0000313" key="8">
    <source>
        <dbReference type="EMBL" id="MDH2336143.1"/>
    </source>
</evidence>
<keyword evidence="5" id="KW-0106">Calcium</keyword>
<dbReference type="InterPro" id="IPR013784">
    <property type="entry name" value="Carb-bd-like_fold"/>
</dbReference>
<keyword evidence="8" id="KW-0378">Hydrolase</keyword>
<evidence type="ECO:0000256" key="5">
    <source>
        <dbReference type="ARBA" id="ARBA00022837"/>
    </source>
</evidence>
<dbReference type="PROSITE" id="PS51166">
    <property type="entry name" value="CBM20"/>
    <property type="match status" value="1"/>
</dbReference>
<organism evidence="8 9">
    <name type="scientific">Clostridium perfringens</name>
    <dbReference type="NCBI Taxonomy" id="1502"/>
    <lineage>
        <taxon>Bacteria</taxon>
        <taxon>Bacillati</taxon>
        <taxon>Bacillota</taxon>
        <taxon>Clostridia</taxon>
        <taxon>Eubacteriales</taxon>
        <taxon>Clostridiaceae</taxon>
        <taxon>Clostridium</taxon>
    </lineage>
</organism>
<sequence length="714" mass="80040">MSKKIKMICIALGITILQGSVTLPIFSNVHTVYAAEKYSDDASVDNKVNFNTDVIYQIVTDRFYDGDTANNPKNGMCDGNKKNLKKYFGGDWKGITDKIKSGYLNDMGITALWISQPVENIYSVFSDGSTSYHGYWARDFKKTNPAFGNMEDFKNLVKTAHENNIKVVIDFAPNHTSPTSKGAEDGALYDNGKLIATHSNDPNKIFNHNGGTDFSTIENGIYKNLYDLADLNHENSTVDTYLKESINKWLDMGIDGIRMDAVKHMPEGWQKNFMDSVYNHKQVFTFGEWFLGKGENDPKNVEFANNSGMNLLDFRYAQKIREVFRDGSDNMYGLNKVIEDTAKQYDHVNDQVTFIDNHDMDRFNTENGDKRNVDEALVCTLTSRGIPAIYYGTEQYMTGNGDPYNRAMMTGFDENTTAYKIIQKLSKLRKTNPAIAYGTTEQRWINNDVYIYERKFGNNVVLVAINNSESNSCNIKGAITSLPKGNYESILNSVTTYNNIEVGDNGNIKDFTLKPGATAVWSYIAKDNNPIIGHVGNSTVEPGKTLTIDGRGFGNSKGKVNIGGKEGEVLSWNDREIKVKVPNVAPGKVTVSLTSKNGVKSNEYKDINVLTGKQVCVRFVVKNAKTLMGENIYLSGDVSELGNWNPDRAIGAMYNQIEYKYPNWYFDVSVPAGKEINFKFIKKKGKQVIWESGNNHVYKTPTDSTGIVTVDWQN</sequence>
<accession>A0AAP4A6K2</accession>
<dbReference type="InterPro" id="IPR006048">
    <property type="entry name" value="A-amylase/branching_C"/>
</dbReference>
<dbReference type="SUPFAM" id="SSF81296">
    <property type="entry name" value="E set domains"/>
    <property type="match status" value="1"/>
</dbReference>
<gene>
    <name evidence="8" type="ORF">QDQ28_08045</name>
</gene>
<evidence type="ECO:0000256" key="1">
    <source>
        <dbReference type="ARBA" id="ARBA00001913"/>
    </source>
</evidence>
<dbReference type="CDD" id="cd11320">
    <property type="entry name" value="AmyAc_AmyMalt_CGTase_like"/>
    <property type="match status" value="1"/>
</dbReference>
<dbReference type="PRINTS" id="PR00110">
    <property type="entry name" value="ALPHAAMYLASE"/>
</dbReference>
<dbReference type="PANTHER" id="PTHR10357">
    <property type="entry name" value="ALPHA-AMYLASE FAMILY MEMBER"/>
    <property type="match status" value="1"/>
</dbReference>
<dbReference type="AlphaFoldDB" id="A0AAP4A6K2"/>
<dbReference type="Gene3D" id="3.20.20.80">
    <property type="entry name" value="Glycosidases"/>
    <property type="match status" value="1"/>
</dbReference>
<proteinExistence type="inferred from homology"/>
<dbReference type="GO" id="GO:2001070">
    <property type="term" value="F:starch binding"/>
    <property type="evidence" value="ECO:0007669"/>
    <property type="project" value="InterPro"/>
</dbReference>
<comment type="similarity">
    <text evidence="2 6">Belongs to the glycosyl hydrolase 13 family.</text>
</comment>
<dbReference type="InterPro" id="IPR013783">
    <property type="entry name" value="Ig-like_fold"/>
</dbReference>
<dbReference type="InterPro" id="IPR002044">
    <property type="entry name" value="CBM20"/>
</dbReference>